<dbReference type="PANTHER" id="PTHR43877:SF2">
    <property type="entry name" value="AMINOALKYLPHOSPHONATE N-ACETYLTRANSFERASE-RELATED"/>
    <property type="match status" value="1"/>
</dbReference>
<dbReference type="AlphaFoldDB" id="A0A1T4P9Q3"/>
<proteinExistence type="predicted"/>
<dbReference type="GO" id="GO:0016747">
    <property type="term" value="F:acyltransferase activity, transferring groups other than amino-acyl groups"/>
    <property type="evidence" value="ECO:0007669"/>
    <property type="project" value="InterPro"/>
</dbReference>
<evidence type="ECO:0000256" key="1">
    <source>
        <dbReference type="ARBA" id="ARBA00022679"/>
    </source>
</evidence>
<dbReference type="PROSITE" id="PS51186">
    <property type="entry name" value="GNAT"/>
    <property type="match status" value="1"/>
</dbReference>
<keyword evidence="1" id="KW-0808">Transferase</keyword>
<sequence length="156" mass="17412">MSFSVDEIVFQRAKSSDVTEIVALLADDEVGRAREDPSLPLNDAYVQAFQAMDADPNQLLAVARLGERVVGTLQLTFIPGLSRMGSWRGQIEGVRIAAELRGSGLGGRMFVWAIEECRRRGCSLVQLTTDRQRPDAHRFYERLGFEASHLGYKLKL</sequence>
<keyword evidence="2" id="KW-0012">Acyltransferase</keyword>
<name>A0A1T4P9Q3_9HYPH</name>
<dbReference type="Proteomes" id="UP000190135">
    <property type="component" value="Unassembled WGS sequence"/>
</dbReference>
<accession>A0A1T4P9Q3</accession>
<evidence type="ECO:0000259" key="3">
    <source>
        <dbReference type="PROSITE" id="PS51186"/>
    </source>
</evidence>
<dbReference type="EMBL" id="FUXL01000003">
    <property type="protein sequence ID" value="SJZ88111.1"/>
    <property type="molecule type" value="Genomic_DNA"/>
</dbReference>
<evidence type="ECO:0000256" key="2">
    <source>
        <dbReference type="ARBA" id="ARBA00023315"/>
    </source>
</evidence>
<evidence type="ECO:0000313" key="5">
    <source>
        <dbReference type="Proteomes" id="UP000190135"/>
    </source>
</evidence>
<dbReference type="STRING" id="1365950.SAMN05428963_103405"/>
<dbReference type="InterPro" id="IPR016181">
    <property type="entry name" value="Acyl_CoA_acyltransferase"/>
</dbReference>
<dbReference type="GO" id="GO:0005840">
    <property type="term" value="C:ribosome"/>
    <property type="evidence" value="ECO:0007669"/>
    <property type="project" value="UniProtKB-KW"/>
</dbReference>
<dbReference type="OrthoDB" id="9789603at2"/>
<dbReference type="InterPro" id="IPR050832">
    <property type="entry name" value="Bact_Acetyltransf"/>
</dbReference>
<dbReference type="Pfam" id="PF00583">
    <property type="entry name" value="Acetyltransf_1"/>
    <property type="match status" value="1"/>
</dbReference>
<evidence type="ECO:0000313" key="4">
    <source>
        <dbReference type="EMBL" id="SJZ88111.1"/>
    </source>
</evidence>
<dbReference type="Gene3D" id="3.40.630.30">
    <property type="match status" value="1"/>
</dbReference>
<keyword evidence="4" id="KW-0689">Ribosomal protein</keyword>
<reference evidence="4 5" key="1">
    <citation type="submission" date="2017-02" db="EMBL/GenBank/DDBJ databases">
        <authorList>
            <person name="Peterson S.W."/>
        </authorList>
    </citation>
    <scope>NUCLEOTIDE SEQUENCE [LARGE SCALE GENOMIC DNA]</scope>
    <source>
        <strain evidence="4 5">USBA 369</strain>
    </source>
</reference>
<dbReference type="PANTHER" id="PTHR43877">
    <property type="entry name" value="AMINOALKYLPHOSPHONATE N-ACETYLTRANSFERASE-RELATED-RELATED"/>
    <property type="match status" value="1"/>
</dbReference>
<dbReference type="SUPFAM" id="SSF55729">
    <property type="entry name" value="Acyl-CoA N-acyltransferases (Nat)"/>
    <property type="match status" value="1"/>
</dbReference>
<dbReference type="InterPro" id="IPR000182">
    <property type="entry name" value="GNAT_dom"/>
</dbReference>
<organism evidence="4 5">
    <name type="scientific">Consotaella salsifontis</name>
    <dbReference type="NCBI Taxonomy" id="1365950"/>
    <lineage>
        <taxon>Bacteria</taxon>
        <taxon>Pseudomonadati</taxon>
        <taxon>Pseudomonadota</taxon>
        <taxon>Alphaproteobacteria</taxon>
        <taxon>Hyphomicrobiales</taxon>
        <taxon>Aurantimonadaceae</taxon>
        <taxon>Consotaella</taxon>
    </lineage>
</organism>
<dbReference type="CDD" id="cd04301">
    <property type="entry name" value="NAT_SF"/>
    <property type="match status" value="1"/>
</dbReference>
<keyword evidence="4" id="KW-0687">Ribonucleoprotein</keyword>
<feature type="domain" description="N-acetyltransferase" evidence="3">
    <location>
        <begin position="8"/>
        <end position="156"/>
    </location>
</feature>
<dbReference type="RefSeq" id="WP_078707502.1">
    <property type="nucleotide sequence ID" value="NZ_FUXL01000003.1"/>
</dbReference>
<protein>
    <submittedName>
        <fullName evidence="4">Ribosomal protein S18 acetylase RimI</fullName>
    </submittedName>
</protein>
<gene>
    <name evidence="4" type="ORF">SAMN05428963_103405</name>
</gene>
<keyword evidence="5" id="KW-1185">Reference proteome</keyword>